<organism evidence="2 3">
    <name type="scientific">Phreatobacter cathodiphilus</name>
    <dbReference type="NCBI Taxonomy" id="1868589"/>
    <lineage>
        <taxon>Bacteria</taxon>
        <taxon>Pseudomonadati</taxon>
        <taxon>Pseudomonadota</taxon>
        <taxon>Alphaproteobacteria</taxon>
        <taxon>Hyphomicrobiales</taxon>
        <taxon>Phreatobacteraceae</taxon>
        <taxon>Phreatobacter</taxon>
    </lineage>
</organism>
<sequence length="146" mass="15551">MAPAPAAVALITLGVDDLPRATRFYEAIGFRKSVSQSRDSVSFFRAGGVVLGLFDRRALAEDAGLPDGGRGGFGGITLARNLPSREAVDAAFSRALEAGARPLQAPREVFWGGYCGYVADPDGHPLELAWNPFFPLRDDGTIDLPM</sequence>
<keyword evidence="3" id="KW-1185">Reference proteome</keyword>
<dbReference type="PANTHER" id="PTHR36503:SF1">
    <property type="entry name" value="BLR2520 PROTEIN"/>
    <property type="match status" value="1"/>
</dbReference>
<dbReference type="PROSITE" id="PS51819">
    <property type="entry name" value="VOC"/>
    <property type="match status" value="1"/>
</dbReference>
<dbReference type="InterPro" id="IPR004360">
    <property type="entry name" value="Glyas_Fos-R_dOase_dom"/>
</dbReference>
<evidence type="ECO:0000259" key="1">
    <source>
        <dbReference type="PROSITE" id="PS51819"/>
    </source>
</evidence>
<dbReference type="SUPFAM" id="SSF54593">
    <property type="entry name" value="Glyoxalase/Bleomycin resistance protein/Dihydroxybiphenyl dioxygenase"/>
    <property type="match status" value="1"/>
</dbReference>
<dbReference type="Gene3D" id="3.10.180.10">
    <property type="entry name" value="2,3-Dihydroxybiphenyl 1,2-Dioxygenase, domain 1"/>
    <property type="match status" value="1"/>
</dbReference>
<proteinExistence type="predicted"/>
<dbReference type="Proteomes" id="UP000237889">
    <property type="component" value="Chromosome"/>
</dbReference>
<protein>
    <submittedName>
        <fullName evidence="2">Glyoxalase</fullName>
    </submittedName>
</protein>
<dbReference type="Pfam" id="PF00903">
    <property type="entry name" value="Glyoxalase"/>
    <property type="match status" value="1"/>
</dbReference>
<evidence type="ECO:0000313" key="3">
    <source>
        <dbReference type="Proteomes" id="UP000237889"/>
    </source>
</evidence>
<dbReference type="RefSeq" id="WP_106748914.1">
    <property type="nucleotide sequence ID" value="NZ_CP027668.1"/>
</dbReference>
<dbReference type="PANTHER" id="PTHR36503">
    <property type="entry name" value="BLR2520 PROTEIN"/>
    <property type="match status" value="1"/>
</dbReference>
<dbReference type="EMBL" id="CP027668">
    <property type="protein sequence ID" value="AVO45573.1"/>
    <property type="molecule type" value="Genomic_DNA"/>
</dbReference>
<reference evidence="2 3" key="1">
    <citation type="submission" date="2018-03" db="EMBL/GenBank/DDBJ databases">
        <title>Genome sequencing of Phreatobacter sp.</title>
        <authorList>
            <person name="Kim S.-J."/>
            <person name="Heo J."/>
            <person name="Kwon S.-W."/>
        </authorList>
    </citation>
    <scope>NUCLEOTIDE SEQUENCE [LARGE SCALE GENOMIC DNA]</scope>
    <source>
        <strain evidence="2 3">S-12</strain>
    </source>
</reference>
<dbReference type="InterPro" id="IPR037523">
    <property type="entry name" value="VOC_core"/>
</dbReference>
<feature type="domain" description="VOC" evidence="1">
    <location>
        <begin position="7"/>
        <end position="131"/>
    </location>
</feature>
<dbReference type="AlphaFoldDB" id="A0A2S0NCB5"/>
<evidence type="ECO:0000313" key="2">
    <source>
        <dbReference type="EMBL" id="AVO45573.1"/>
    </source>
</evidence>
<name>A0A2S0NCB5_9HYPH</name>
<dbReference type="KEGG" id="phr:C6569_11130"/>
<dbReference type="OrthoDB" id="9798430at2"/>
<gene>
    <name evidence="2" type="ORF">C6569_11130</name>
</gene>
<dbReference type="InterPro" id="IPR029068">
    <property type="entry name" value="Glyas_Bleomycin-R_OHBP_Dase"/>
</dbReference>
<accession>A0A2S0NCB5</accession>